<feature type="region of interest" description="Disordered" evidence="6">
    <location>
        <begin position="483"/>
        <end position="519"/>
    </location>
</feature>
<feature type="compositionally biased region" description="Basic and acidic residues" evidence="6">
    <location>
        <begin position="382"/>
        <end position="398"/>
    </location>
</feature>
<dbReference type="InterPro" id="IPR000953">
    <property type="entry name" value="Chromo/chromo_shadow_dom"/>
</dbReference>
<protein>
    <recommendedName>
        <fullName evidence="11">Zinc finger protein</fullName>
    </recommendedName>
</protein>
<comment type="caution">
    <text evidence="9">The sequence shown here is derived from an EMBL/GenBank/DDBJ whole genome shotgun (WGS) entry which is preliminary data.</text>
</comment>
<evidence type="ECO:0000256" key="6">
    <source>
        <dbReference type="SAM" id="MobiDB-lite"/>
    </source>
</evidence>
<dbReference type="OrthoDB" id="203599at2759"/>
<dbReference type="Pfam" id="PF00385">
    <property type="entry name" value="Chromo"/>
    <property type="match status" value="1"/>
</dbReference>
<dbReference type="Proteomes" id="UP000283509">
    <property type="component" value="Unassembled WGS sequence"/>
</dbReference>
<dbReference type="AlphaFoldDB" id="A0A423T2H1"/>
<dbReference type="InterPro" id="IPR036236">
    <property type="entry name" value="Znf_C2H2_sf"/>
</dbReference>
<dbReference type="Gene3D" id="2.40.50.40">
    <property type="match status" value="1"/>
</dbReference>
<dbReference type="GO" id="GO:0005694">
    <property type="term" value="C:chromosome"/>
    <property type="evidence" value="ECO:0007669"/>
    <property type="project" value="UniProtKB-ARBA"/>
</dbReference>
<dbReference type="PROSITE" id="PS50157">
    <property type="entry name" value="ZINC_FINGER_C2H2_2"/>
    <property type="match status" value="2"/>
</dbReference>
<dbReference type="PANTHER" id="PTHR24408:SF58">
    <property type="entry name" value="TRANSCRIPTION FACTOR (TFIIIA), PUTATIVE (AFU_ORTHOLOGUE AFUA_1G05150)-RELATED"/>
    <property type="match status" value="1"/>
</dbReference>
<evidence type="ECO:0000256" key="5">
    <source>
        <dbReference type="PROSITE-ProRule" id="PRU00042"/>
    </source>
</evidence>
<dbReference type="SUPFAM" id="SSF54160">
    <property type="entry name" value="Chromo domain-like"/>
    <property type="match status" value="1"/>
</dbReference>
<organism evidence="9 10">
    <name type="scientific">Penaeus vannamei</name>
    <name type="common">Whiteleg shrimp</name>
    <name type="synonym">Litopenaeus vannamei</name>
    <dbReference type="NCBI Taxonomy" id="6689"/>
    <lineage>
        <taxon>Eukaryota</taxon>
        <taxon>Metazoa</taxon>
        <taxon>Ecdysozoa</taxon>
        <taxon>Arthropoda</taxon>
        <taxon>Crustacea</taxon>
        <taxon>Multicrustacea</taxon>
        <taxon>Malacostraca</taxon>
        <taxon>Eumalacostraca</taxon>
        <taxon>Eucarida</taxon>
        <taxon>Decapoda</taxon>
        <taxon>Dendrobranchiata</taxon>
        <taxon>Penaeoidea</taxon>
        <taxon>Penaeidae</taxon>
        <taxon>Penaeus</taxon>
    </lineage>
</organism>
<keyword evidence="2" id="KW-0677">Repeat</keyword>
<dbReference type="GO" id="GO:0005634">
    <property type="term" value="C:nucleus"/>
    <property type="evidence" value="ECO:0007669"/>
    <property type="project" value="TreeGrafter"/>
</dbReference>
<dbReference type="Gene3D" id="3.30.160.60">
    <property type="entry name" value="Classic Zinc Finger"/>
    <property type="match status" value="2"/>
</dbReference>
<dbReference type="SUPFAM" id="SSF57667">
    <property type="entry name" value="beta-beta-alpha zinc fingers"/>
    <property type="match status" value="1"/>
</dbReference>
<dbReference type="PROSITE" id="PS50013">
    <property type="entry name" value="CHROMO_2"/>
    <property type="match status" value="1"/>
</dbReference>
<dbReference type="PANTHER" id="PTHR24408">
    <property type="entry name" value="ZINC FINGER PROTEIN"/>
    <property type="match status" value="1"/>
</dbReference>
<keyword evidence="10" id="KW-1185">Reference proteome</keyword>
<sequence>MQQKAEEKCYLEEEEKVEKKDMIKKSPDEVAGKKADGSVCDVCGEVFRTVSLAISHKFRKHPESVIKHYCPHCGMMFPIKINRDKHLLTHTGMAPKQLFPCLTCGVAFYNFRARKFHMDSAHKGAIRMVNPIKTPAPSLKIVLNNAGEAHSVYYCHLCGCEYQVKYNLQKHLATRHTEEERDAVPEEVMQCNVCSALFYSKRAYEAHNHHHRESDLYATNEEMRQQVVQRIDQDFDQRRVPTTVERYLSASAISSNRSATWRNIRAAKRNQEITQTSPLCEATQEKSISLAVTDNENSLVHSKPDISTMSNTMSTEPPNVVDCFLQEGDSCWESQGQVSRKRLIDDGEEDQEISRLGTVNPDTVMPNPGMILGQSNEDQESNNEKQQKTKVMAEKTQEFEDDTEKQDQSELAEEKDICQSKGDSNDSEGSDGDLVVEKIVGMRKATNGREFLVRWQGFEPADDTWEREEFLNCGNLISDFLKNRKGKPDGQGLEAPIEWYEAPKRKKRKEQKSKGGKTE</sequence>
<dbReference type="InterPro" id="IPR013087">
    <property type="entry name" value="Znf_C2H2_type"/>
</dbReference>
<keyword evidence="3 5" id="KW-0863">Zinc-finger</keyword>
<dbReference type="GO" id="GO:0043565">
    <property type="term" value="F:sequence-specific DNA binding"/>
    <property type="evidence" value="ECO:0007669"/>
    <property type="project" value="TreeGrafter"/>
</dbReference>
<reference evidence="9 10" key="1">
    <citation type="submission" date="2018-04" db="EMBL/GenBank/DDBJ databases">
        <authorList>
            <person name="Zhang X."/>
            <person name="Yuan J."/>
            <person name="Li F."/>
            <person name="Xiang J."/>
        </authorList>
    </citation>
    <scope>NUCLEOTIDE SEQUENCE [LARGE SCALE GENOMIC DNA]</scope>
    <source>
        <tissue evidence="9">Muscle</tissue>
    </source>
</reference>
<dbReference type="EMBL" id="QCYY01002398">
    <property type="protein sequence ID" value="ROT70684.1"/>
    <property type="molecule type" value="Genomic_DNA"/>
</dbReference>
<dbReference type="SMART" id="SM00355">
    <property type="entry name" value="ZnF_C2H2"/>
    <property type="match status" value="5"/>
</dbReference>
<dbReference type="GO" id="GO:0008270">
    <property type="term" value="F:zinc ion binding"/>
    <property type="evidence" value="ECO:0007669"/>
    <property type="project" value="UniProtKB-KW"/>
</dbReference>
<evidence type="ECO:0000256" key="4">
    <source>
        <dbReference type="ARBA" id="ARBA00022833"/>
    </source>
</evidence>
<dbReference type="InterPro" id="IPR016197">
    <property type="entry name" value="Chromo-like_dom_sf"/>
</dbReference>
<evidence type="ECO:0000313" key="10">
    <source>
        <dbReference type="Proteomes" id="UP000283509"/>
    </source>
</evidence>
<dbReference type="SMART" id="SM00298">
    <property type="entry name" value="CHROMO"/>
    <property type="match status" value="1"/>
</dbReference>
<evidence type="ECO:0008006" key="11">
    <source>
        <dbReference type="Google" id="ProtNLM"/>
    </source>
</evidence>
<keyword evidence="1" id="KW-0479">Metal-binding</keyword>
<feature type="compositionally biased region" description="Basic and acidic residues" evidence="6">
    <location>
        <begin position="405"/>
        <end position="418"/>
    </location>
</feature>
<feature type="domain" description="C2H2-type" evidence="8">
    <location>
        <begin position="68"/>
        <end position="95"/>
    </location>
</feature>
<dbReference type="InterPro" id="IPR023780">
    <property type="entry name" value="Chromo_domain"/>
</dbReference>
<accession>A0A423T2H1</accession>
<evidence type="ECO:0000259" key="8">
    <source>
        <dbReference type="PROSITE" id="PS50157"/>
    </source>
</evidence>
<dbReference type="GO" id="GO:0000981">
    <property type="term" value="F:DNA-binding transcription factor activity, RNA polymerase II-specific"/>
    <property type="evidence" value="ECO:0007669"/>
    <property type="project" value="TreeGrafter"/>
</dbReference>
<reference evidence="9 10" key="2">
    <citation type="submission" date="2019-01" db="EMBL/GenBank/DDBJ databases">
        <title>The decoding of complex shrimp genome reveals the adaptation for benthos swimmer, frequently molting mechanism and breeding impact on genome.</title>
        <authorList>
            <person name="Sun Y."/>
            <person name="Gao Y."/>
            <person name="Yu Y."/>
        </authorList>
    </citation>
    <scope>NUCLEOTIDE SEQUENCE [LARGE SCALE GENOMIC DNA]</scope>
    <source>
        <tissue evidence="9">Muscle</tissue>
    </source>
</reference>
<evidence type="ECO:0000256" key="1">
    <source>
        <dbReference type="ARBA" id="ARBA00022723"/>
    </source>
</evidence>
<keyword evidence="4" id="KW-0862">Zinc</keyword>
<feature type="domain" description="C2H2-type" evidence="8">
    <location>
        <begin position="153"/>
        <end position="181"/>
    </location>
</feature>
<evidence type="ECO:0000256" key="3">
    <source>
        <dbReference type="ARBA" id="ARBA00022771"/>
    </source>
</evidence>
<name>A0A423T2H1_PENVA</name>
<dbReference type="CDD" id="cd00024">
    <property type="entry name" value="CD_CSD"/>
    <property type="match status" value="1"/>
</dbReference>
<proteinExistence type="predicted"/>
<evidence type="ECO:0000256" key="2">
    <source>
        <dbReference type="ARBA" id="ARBA00022737"/>
    </source>
</evidence>
<gene>
    <name evidence="9" type="ORF">C7M84_011006</name>
</gene>
<evidence type="ECO:0000259" key="7">
    <source>
        <dbReference type="PROSITE" id="PS50013"/>
    </source>
</evidence>
<dbReference type="PROSITE" id="PS00028">
    <property type="entry name" value="ZINC_FINGER_C2H2_1"/>
    <property type="match status" value="5"/>
</dbReference>
<evidence type="ECO:0000313" key="9">
    <source>
        <dbReference type="EMBL" id="ROT70684.1"/>
    </source>
</evidence>
<feature type="domain" description="Chromo" evidence="7">
    <location>
        <begin position="434"/>
        <end position="492"/>
    </location>
</feature>
<feature type="region of interest" description="Disordered" evidence="6">
    <location>
        <begin position="342"/>
        <end position="432"/>
    </location>
</feature>